<accession>A0AAQ3UL33</accession>
<evidence type="ECO:0000313" key="3">
    <source>
        <dbReference type="Proteomes" id="UP001341281"/>
    </source>
</evidence>
<dbReference type="Pfam" id="PF14223">
    <property type="entry name" value="Retrotran_gag_2"/>
    <property type="match status" value="1"/>
</dbReference>
<dbReference type="EMBL" id="CP144753">
    <property type="protein sequence ID" value="WVZ94021.1"/>
    <property type="molecule type" value="Genomic_DNA"/>
</dbReference>
<name>A0AAQ3UL33_PASNO</name>
<reference evidence="2 3" key="1">
    <citation type="submission" date="2024-02" db="EMBL/GenBank/DDBJ databases">
        <title>High-quality chromosome-scale genome assembly of Pensacola bahiagrass (Paspalum notatum Flugge var. saurae).</title>
        <authorList>
            <person name="Vega J.M."/>
            <person name="Podio M."/>
            <person name="Orjuela J."/>
            <person name="Siena L.A."/>
            <person name="Pessino S.C."/>
            <person name="Combes M.C."/>
            <person name="Mariac C."/>
            <person name="Albertini E."/>
            <person name="Pupilli F."/>
            <person name="Ortiz J.P.A."/>
            <person name="Leblanc O."/>
        </authorList>
    </citation>
    <scope>NUCLEOTIDE SEQUENCE [LARGE SCALE GENOMIC DNA]</scope>
    <source>
        <strain evidence="2">R1</strain>
        <tissue evidence="2">Leaf</tissue>
    </source>
</reference>
<dbReference type="PANTHER" id="PTHR35317:SF23">
    <property type="entry name" value="OS04G0629600 PROTEIN"/>
    <property type="match status" value="1"/>
</dbReference>
<sequence length="260" mass="29901">MSYDLEKAKWERSNKKCLMVIWGTIIPTIWGANPECETATEYLQKIKDQFTGSTKAYAGALIKKFANAEYDGSGIREHIMKMSHMAEQLKAYEMVQKEDFVVHHILNSLPKEFETFIVNYNISAEKWIVEKCIAMCVQEVERIKAQNNHSPDSVYFVKSEKKKNFFNKPNKPFFKNHNSQGKRFNNLQQGQGSGKGSNQDAGEKSQCKEGLIPLDQVAPDQCRCYGKKGHHTKNCVDFLKWLNKSKIPFEEDPAKRGKKH</sequence>
<dbReference type="AlphaFoldDB" id="A0AAQ3UL33"/>
<gene>
    <name evidence="2" type="ORF">U9M48_039965</name>
</gene>
<proteinExistence type="predicted"/>
<keyword evidence="3" id="KW-1185">Reference proteome</keyword>
<organism evidence="2 3">
    <name type="scientific">Paspalum notatum var. saurae</name>
    <dbReference type="NCBI Taxonomy" id="547442"/>
    <lineage>
        <taxon>Eukaryota</taxon>
        <taxon>Viridiplantae</taxon>
        <taxon>Streptophyta</taxon>
        <taxon>Embryophyta</taxon>
        <taxon>Tracheophyta</taxon>
        <taxon>Spermatophyta</taxon>
        <taxon>Magnoliopsida</taxon>
        <taxon>Liliopsida</taxon>
        <taxon>Poales</taxon>
        <taxon>Poaceae</taxon>
        <taxon>PACMAD clade</taxon>
        <taxon>Panicoideae</taxon>
        <taxon>Andropogonodae</taxon>
        <taxon>Paspaleae</taxon>
        <taxon>Paspalinae</taxon>
        <taxon>Paspalum</taxon>
    </lineage>
</organism>
<feature type="region of interest" description="Disordered" evidence="1">
    <location>
        <begin position="171"/>
        <end position="205"/>
    </location>
</feature>
<dbReference type="PANTHER" id="PTHR35317">
    <property type="entry name" value="OS04G0629600 PROTEIN"/>
    <property type="match status" value="1"/>
</dbReference>
<evidence type="ECO:0000313" key="2">
    <source>
        <dbReference type="EMBL" id="WVZ94021.1"/>
    </source>
</evidence>
<evidence type="ECO:0000256" key="1">
    <source>
        <dbReference type="SAM" id="MobiDB-lite"/>
    </source>
</evidence>
<protein>
    <submittedName>
        <fullName evidence="2">Uncharacterized protein</fullName>
    </submittedName>
</protein>
<dbReference type="Proteomes" id="UP001341281">
    <property type="component" value="Chromosome 09"/>
</dbReference>